<keyword evidence="2" id="KW-0805">Transcription regulation</keyword>
<keyword evidence="1" id="KW-0678">Repressor</keyword>
<dbReference type="Proteomes" id="UP000626092">
    <property type="component" value="Unassembled WGS sequence"/>
</dbReference>
<reference evidence="5" key="1">
    <citation type="submission" date="2019-11" db="EMBL/GenBank/DDBJ databases">
        <authorList>
            <person name="Liu Y."/>
            <person name="Hou J."/>
            <person name="Li T.-Q."/>
            <person name="Guan C.-H."/>
            <person name="Wu X."/>
            <person name="Wu H.-Z."/>
            <person name="Ling F."/>
            <person name="Zhang R."/>
            <person name="Shi X.-G."/>
            <person name="Ren J.-P."/>
            <person name="Chen E.-F."/>
            <person name="Sun J.-M."/>
        </authorList>
    </citation>
    <scope>NUCLEOTIDE SEQUENCE</scope>
    <source>
        <strain evidence="5">Adult_tree_wgs_1</strain>
        <tissue evidence="5">Leaves</tissue>
    </source>
</reference>
<accession>A0A834L3P4</accession>
<evidence type="ECO:0000256" key="3">
    <source>
        <dbReference type="ARBA" id="ARBA00023163"/>
    </source>
</evidence>
<comment type="caution">
    <text evidence="5">The sequence shown here is derived from an EMBL/GenBank/DDBJ whole genome shotgun (WGS) entry which is preliminary data.</text>
</comment>
<sequence>MDTASPMASEEPTRGEIDRNISLVENPRQRGRKKLKPNEKKQKQPMRGMGVAQLERLRVTGQKAPPVQPTVLLPSHHFFLPAPYPDPAGRNGQLGLNQALFLQSLGYGGLGGSDRGLGSDQVRVGFGGMGVGLRSGSYLGENSKELSSIPNPVRYPADQCGLCHKILPKVLFVLVIFCGSPRRNGCLTVEVWVYNNGFMREKYADDDPSDLMINGFSFNVGNKQHIHGINVDKGVEVVGIHRKGSSGAFMEYDFFPPGKGGRGSSTNELDLSLFSEASVAVLGGGSVAVLGGGGGGGGSCVTTTTASASTAGFDASSTSIDLSLKLSC</sequence>
<protein>
    <submittedName>
        <fullName evidence="5">Uncharacterized protein</fullName>
    </submittedName>
</protein>
<keyword evidence="3" id="KW-0804">Transcription</keyword>
<evidence type="ECO:0000313" key="5">
    <source>
        <dbReference type="EMBL" id="KAF7112190.1"/>
    </source>
</evidence>
<dbReference type="InterPro" id="IPR014855">
    <property type="entry name" value="NOZZLE"/>
</dbReference>
<dbReference type="GO" id="GO:0003700">
    <property type="term" value="F:DNA-binding transcription factor activity"/>
    <property type="evidence" value="ECO:0007669"/>
    <property type="project" value="InterPro"/>
</dbReference>
<dbReference type="EMBL" id="WJXA01000552">
    <property type="protein sequence ID" value="KAF7112190.1"/>
    <property type="molecule type" value="Genomic_DNA"/>
</dbReference>
<proteinExistence type="predicted"/>
<dbReference type="AlphaFoldDB" id="A0A834L3P4"/>
<dbReference type="InterPro" id="IPR040356">
    <property type="entry name" value="SPEAR"/>
</dbReference>
<gene>
    <name evidence="5" type="ORF">RHSIM_RhsimUnG0257100</name>
</gene>
<evidence type="ECO:0000256" key="4">
    <source>
        <dbReference type="SAM" id="MobiDB-lite"/>
    </source>
</evidence>
<keyword evidence="6" id="KW-1185">Reference proteome</keyword>
<dbReference type="Pfam" id="PF08744">
    <property type="entry name" value="NOZZLE"/>
    <property type="match status" value="1"/>
</dbReference>
<dbReference type="OrthoDB" id="1917522at2759"/>
<evidence type="ECO:0000313" key="6">
    <source>
        <dbReference type="Proteomes" id="UP000626092"/>
    </source>
</evidence>
<feature type="region of interest" description="Disordered" evidence="4">
    <location>
        <begin position="1"/>
        <end position="50"/>
    </location>
</feature>
<organism evidence="5 6">
    <name type="scientific">Rhododendron simsii</name>
    <name type="common">Sims's rhododendron</name>
    <dbReference type="NCBI Taxonomy" id="118357"/>
    <lineage>
        <taxon>Eukaryota</taxon>
        <taxon>Viridiplantae</taxon>
        <taxon>Streptophyta</taxon>
        <taxon>Embryophyta</taxon>
        <taxon>Tracheophyta</taxon>
        <taxon>Spermatophyta</taxon>
        <taxon>Magnoliopsida</taxon>
        <taxon>eudicotyledons</taxon>
        <taxon>Gunneridae</taxon>
        <taxon>Pentapetalae</taxon>
        <taxon>asterids</taxon>
        <taxon>Ericales</taxon>
        <taxon>Ericaceae</taxon>
        <taxon>Ericoideae</taxon>
        <taxon>Rhodoreae</taxon>
        <taxon>Rhododendron</taxon>
    </lineage>
</organism>
<evidence type="ECO:0000256" key="1">
    <source>
        <dbReference type="ARBA" id="ARBA00022491"/>
    </source>
</evidence>
<dbReference type="PANTHER" id="PTHR33388">
    <property type="entry name" value="OS01G0212500 PROTEIN"/>
    <property type="match status" value="1"/>
</dbReference>
<evidence type="ECO:0000256" key="2">
    <source>
        <dbReference type="ARBA" id="ARBA00023015"/>
    </source>
</evidence>
<dbReference type="PANTHER" id="PTHR33388:SF2">
    <property type="entry name" value="PROTEIN SPOROCYTELESS"/>
    <property type="match status" value="1"/>
</dbReference>
<name>A0A834L3P4_RHOSS</name>